<organism evidence="1 2">
    <name type="scientific">Aporhodopirellula rubra</name>
    <dbReference type="NCBI Taxonomy" id="980271"/>
    <lineage>
        <taxon>Bacteria</taxon>
        <taxon>Pseudomonadati</taxon>
        <taxon>Planctomycetota</taxon>
        <taxon>Planctomycetia</taxon>
        <taxon>Pirellulales</taxon>
        <taxon>Pirellulaceae</taxon>
        <taxon>Aporhodopirellula</taxon>
    </lineage>
</organism>
<sequence length="189" mass="21074">MITLAEIRSNATVVEDLDWPFDFSLDRADDDTDWIQLKQAQPFTVIAGEGTGGVFLSCGLSSAAESLPILHGTSEGQAGRVASNLTEWLAILMAVPYWRDLLKFSAGGQLDEMRKTATFMDKEYAEDFADLPDARERILALLPIPTLDDPIKVLHDNVHATDCVLVAEDGYEYESLFNKFRPSDNRNWC</sequence>
<keyword evidence="2" id="KW-1185">Reference proteome</keyword>
<dbReference type="EMBL" id="JACHXU010000017">
    <property type="protein sequence ID" value="MBB3208604.1"/>
    <property type="molecule type" value="Genomic_DNA"/>
</dbReference>
<evidence type="ECO:0000313" key="2">
    <source>
        <dbReference type="Proteomes" id="UP000536179"/>
    </source>
</evidence>
<dbReference type="AlphaFoldDB" id="A0A7W5E1R7"/>
<protein>
    <submittedName>
        <fullName evidence="1">Uncharacterized protein</fullName>
    </submittedName>
</protein>
<dbReference type="RefSeq" id="WP_184306775.1">
    <property type="nucleotide sequence ID" value="NZ_JACHXU010000017.1"/>
</dbReference>
<proteinExistence type="predicted"/>
<accession>A0A7W5E1R7</accession>
<comment type="caution">
    <text evidence="1">The sequence shown here is derived from an EMBL/GenBank/DDBJ whole genome shotgun (WGS) entry which is preliminary data.</text>
</comment>
<gene>
    <name evidence="1" type="ORF">FHS27_004436</name>
</gene>
<name>A0A7W5E1R7_9BACT</name>
<reference evidence="1 2" key="1">
    <citation type="submission" date="2020-08" db="EMBL/GenBank/DDBJ databases">
        <title>Genomic Encyclopedia of Type Strains, Phase III (KMG-III): the genomes of soil and plant-associated and newly described type strains.</title>
        <authorList>
            <person name="Whitman W."/>
        </authorList>
    </citation>
    <scope>NUCLEOTIDE SEQUENCE [LARGE SCALE GENOMIC DNA]</scope>
    <source>
        <strain evidence="1 2">CECT 8075</strain>
    </source>
</reference>
<dbReference type="Proteomes" id="UP000536179">
    <property type="component" value="Unassembled WGS sequence"/>
</dbReference>
<evidence type="ECO:0000313" key="1">
    <source>
        <dbReference type="EMBL" id="MBB3208604.1"/>
    </source>
</evidence>